<organism evidence="1 2">
    <name type="scientific">Kingdonia uniflora</name>
    <dbReference type="NCBI Taxonomy" id="39325"/>
    <lineage>
        <taxon>Eukaryota</taxon>
        <taxon>Viridiplantae</taxon>
        <taxon>Streptophyta</taxon>
        <taxon>Embryophyta</taxon>
        <taxon>Tracheophyta</taxon>
        <taxon>Spermatophyta</taxon>
        <taxon>Magnoliopsida</taxon>
        <taxon>Ranunculales</taxon>
        <taxon>Circaeasteraceae</taxon>
        <taxon>Kingdonia</taxon>
    </lineage>
</organism>
<sequence length="343" mass="38663">MALVLSLNEGLSIKLEIIESCDELMVDELDHISLRERLEMLIGSNGVSYYDVLERESKRLKIFPMLNDVAIKDEEAKHPLPVVFLRSIDVCLDGEGKDERFVQEQISADMVYSGSVHMCLQNASTCQYEGLLQDCTTQDAHTLSSVWSSPTFYSDVKTSVIGLENVNATIENSHEYPTLSASPVRVKVEYSDNDIINPYRDCTNASATDVVEACNFQNEIQDEPESDELDYISLKQRHRMLLSRGSRKTVERIHASGVFQLLKPAYVGDASFCGHLGFWLKRKFDGKERSISGIYHLEKKLYLLMEQMAIDVRDIVLSLSLKGNCCGFGGHWSTAVEEEVLDL</sequence>
<proteinExistence type="predicted"/>
<gene>
    <name evidence="1" type="ORF">GIB67_000114</name>
</gene>
<name>A0A7J7M605_9MAGN</name>
<keyword evidence="2" id="KW-1185">Reference proteome</keyword>
<reference evidence="1 2" key="1">
    <citation type="journal article" date="2020" name="IScience">
        <title>Genome Sequencing of the Endangered Kingdonia uniflora (Circaeasteraceae, Ranunculales) Reveals Potential Mechanisms of Evolutionary Specialization.</title>
        <authorList>
            <person name="Sun Y."/>
            <person name="Deng T."/>
            <person name="Zhang A."/>
            <person name="Moore M.J."/>
            <person name="Landis J.B."/>
            <person name="Lin N."/>
            <person name="Zhang H."/>
            <person name="Zhang X."/>
            <person name="Huang J."/>
            <person name="Zhang X."/>
            <person name="Sun H."/>
            <person name="Wang H."/>
        </authorList>
    </citation>
    <scope>NUCLEOTIDE SEQUENCE [LARGE SCALE GENOMIC DNA]</scope>
    <source>
        <strain evidence="1">TB1705</strain>
        <tissue evidence="1">Leaf</tissue>
    </source>
</reference>
<evidence type="ECO:0000313" key="1">
    <source>
        <dbReference type="EMBL" id="KAF6150240.1"/>
    </source>
</evidence>
<evidence type="ECO:0000313" key="2">
    <source>
        <dbReference type="Proteomes" id="UP000541444"/>
    </source>
</evidence>
<dbReference type="Proteomes" id="UP000541444">
    <property type="component" value="Unassembled WGS sequence"/>
</dbReference>
<accession>A0A7J7M605</accession>
<dbReference type="AlphaFoldDB" id="A0A7J7M605"/>
<dbReference type="EMBL" id="JACGCM010001752">
    <property type="protein sequence ID" value="KAF6150240.1"/>
    <property type="molecule type" value="Genomic_DNA"/>
</dbReference>
<protein>
    <submittedName>
        <fullName evidence="1">Uncharacterized protein</fullName>
    </submittedName>
</protein>
<comment type="caution">
    <text evidence="1">The sequence shown here is derived from an EMBL/GenBank/DDBJ whole genome shotgun (WGS) entry which is preliminary data.</text>
</comment>